<dbReference type="AlphaFoldDB" id="A0A9X2ETN1"/>
<protein>
    <submittedName>
        <fullName evidence="2">Uncharacterized protein</fullName>
    </submittedName>
</protein>
<feature type="region of interest" description="Disordered" evidence="1">
    <location>
        <begin position="1"/>
        <end position="29"/>
    </location>
</feature>
<accession>A0A9X2ETN1</accession>
<name>A0A9X2ETN1_9GAMM</name>
<evidence type="ECO:0000313" key="2">
    <source>
        <dbReference type="EMBL" id="MCO1335343.1"/>
    </source>
</evidence>
<dbReference type="EMBL" id="JALBWM010000059">
    <property type="protein sequence ID" value="MCO1335343.1"/>
    <property type="molecule type" value="Genomic_DNA"/>
</dbReference>
<evidence type="ECO:0000313" key="3">
    <source>
        <dbReference type="Proteomes" id="UP001139028"/>
    </source>
</evidence>
<sequence>MAASVEMQGGLDPEAFARDLGNTRWPGEAIEPEARRTIDGLLGQLAEARVARQAQAQPN</sequence>
<evidence type="ECO:0000256" key="1">
    <source>
        <dbReference type="SAM" id="MobiDB-lite"/>
    </source>
</evidence>
<reference evidence="2" key="1">
    <citation type="journal article" date="2022" name="Arch. Microbiol.">
        <title>Microbulbifer okhotskensis sp. nov., isolated from a deep bottom sediment of the Okhotsk Sea.</title>
        <authorList>
            <person name="Romanenko L."/>
            <person name="Kurilenko V."/>
            <person name="Otstavnykh N."/>
            <person name="Velansky P."/>
            <person name="Isaeva M."/>
            <person name="Mikhailov V."/>
        </authorList>
    </citation>
    <scope>NUCLEOTIDE SEQUENCE</scope>
    <source>
        <strain evidence="2">OS29</strain>
    </source>
</reference>
<comment type="caution">
    <text evidence="2">The sequence shown here is derived from an EMBL/GenBank/DDBJ whole genome shotgun (WGS) entry which is preliminary data.</text>
</comment>
<dbReference type="RefSeq" id="WP_252469287.1">
    <property type="nucleotide sequence ID" value="NZ_JALBWM010000059.1"/>
</dbReference>
<organism evidence="2 3">
    <name type="scientific">Microbulbifer okhotskensis</name>
    <dbReference type="NCBI Taxonomy" id="2926617"/>
    <lineage>
        <taxon>Bacteria</taxon>
        <taxon>Pseudomonadati</taxon>
        <taxon>Pseudomonadota</taxon>
        <taxon>Gammaproteobacteria</taxon>
        <taxon>Cellvibrionales</taxon>
        <taxon>Microbulbiferaceae</taxon>
        <taxon>Microbulbifer</taxon>
    </lineage>
</organism>
<gene>
    <name evidence="2" type="ORF">MO867_13475</name>
</gene>
<keyword evidence="3" id="KW-1185">Reference proteome</keyword>
<dbReference type="Proteomes" id="UP001139028">
    <property type="component" value="Unassembled WGS sequence"/>
</dbReference>
<proteinExistence type="predicted"/>